<dbReference type="Proteomes" id="UP000183015">
    <property type="component" value="Unassembled WGS sequence"/>
</dbReference>
<protein>
    <submittedName>
        <fullName evidence="1">Enoyl-CoA hydratase/carnithine racemase</fullName>
    </submittedName>
</protein>
<keyword evidence="2" id="KW-1185">Reference proteome</keyword>
<dbReference type="EMBL" id="FOAZ01000002">
    <property type="protein sequence ID" value="SEK52031.1"/>
    <property type="molecule type" value="Genomic_DNA"/>
</dbReference>
<dbReference type="PANTHER" id="PTHR11941">
    <property type="entry name" value="ENOYL-COA HYDRATASE-RELATED"/>
    <property type="match status" value="1"/>
</dbReference>
<name>A0A1H7HP12_STRJI</name>
<dbReference type="OrthoDB" id="3473569at2"/>
<dbReference type="Pfam" id="PF00378">
    <property type="entry name" value="ECH_1"/>
    <property type="match status" value="1"/>
</dbReference>
<accession>A0A1H7HP12</accession>
<sequence length="281" mass="30017">MQHTLAAGPGAEPGTDTVLAERRGPVLVLTLNRPDRLNAWTYALEDRYFDLLDQAEADPDVRAVVLTGAGRGFCAGADLDDLAAVGNADAAALDATLAALPARSRPRTRPLELRKPLIAAINGAAAGLGLVEALYCDIRFAAPAAKLTTAFARRGLIAEYGIAWLLPRLVGPSRATDLLLSSRVVRGEEALTMGLVDFVVEPDRLLDAAVAYATELAEQCSPWSMHMIKQQVQRGLDSSFPAAVADADALMLEGFRRPDVREGVASYLEHRAPAFPPLEPQ</sequence>
<dbReference type="STRING" id="235985.SAMN05414137_102293"/>
<organism evidence="1 2">
    <name type="scientific">Streptacidiphilus jiangxiensis</name>
    <dbReference type="NCBI Taxonomy" id="235985"/>
    <lineage>
        <taxon>Bacteria</taxon>
        <taxon>Bacillati</taxon>
        <taxon>Actinomycetota</taxon>
        <taxon>Actinomycetes</taxon>
        <taxon>Kitasatosporales</taxon>
        <taxon>Streptomycetaceae</taxon>
        <taxon>Streptacidiphilus</taxon>
    </lineage>
</organism>
<dbReference type="GO" id="GO:0006635">
    <property type="term" value="P:fatty acid beta-oxidation"/>
    <property type="evidence" value="ECO:0007669"/>
    <property type="project" value="TreeGrafter"/>
</dbReference>
<dbReference type="Gene3D" id="3.90.226.10">
    <property type="entry name" value="2-enoyl-CoA Hydratase, Chain A, domain 1"/>
    <property type="match status" value="1"/>
</dbReference>
<gene>
    <name evidence="1" type="ORF">SAMN05414137_102293</name>
</gene>
<dbReference type="PANTHER" id="PTHR11941:SF133">
    <property type="entry name" value="1,2-EPOXYPHENYLACETYL-COA ISOMERASE"/>
    <property type="match status" value="1"/>
</dbReference>
<reference evidence="2" key="1">
    <citation type="submission" date="2016-10" db="EMBL/GenBank/DDBJ databases">
        <authorList>
            <person name="Varghese N."/>
        </authorList>
    </citation>
    <scope>NUCLEOTIDE SEQUENCE [LARGE SCALE GENOMIC DNA]</scope>
    <source>
        <strain evidence="2">DSM 45096 / BCRC 16803 / CGMCC 4.1857 / CIP 109030 / JCM 12277 / KCTC 19219 / NBRC 100920 / 33214</strain>
    </source>
</reference>
<dbReference type="CDD" id="cd06558">
    <property type="entry name" value="crotonase-like"/>
    <property type="match status" value="1"/>
</dbReference>
<dbReference type="InterPro" id="IPR001753">
    <property type="entry name" value="Enoyl-CoA_hydra/iso"/>
</dbReference>
<evidence type="ECO:0000313" key="1">
    <source>
        <dbReference type="EMBL" id="SEK52031.1"/>
    </source>
</evidence>
<dbReference type="AlphaFoldDB" id="A0A1H7HP12"/>
<dbReference type="SUPFAM" id="SSF52096">
    <property type="entry name" value="ClpP/crotonase"/>
    <property type="match status" value="1"/>
</dbReference>
<dbReference type="GO" id="GO:0003824">
    <property type="term" value="F:catalytic activity"/>
    <property type="evidence" value="ECO:0007669"/>
    <property type="project" value="UniProtKB-ARBA"/>
</dbReference>
<evidence type="ECO:0000313" key="2">
    <source>
        <dbReference type="Proteomes" id="UP000183015"/>
    </source>
</evidence>
<proteinExistence type="predicted"/>
<dbReference type="eggNOG" id="COG1024">
    <property type="taxonomic scope" value="Bacteria"/>
</dbReference>
<dbReference type="RefSeq" id="WP_042454422.1">
    <property type="nucleotide sequence ID" value="NZ_BBPN01000033.1"/>
</dbReference>
<dbReference type="InterPro" id="IPR029045">
    <property type="entry name" value="ClpP/crotonase-like_dom_sf"/>
</dbReference>